<proteinExistence type="predicted"/>
<reference evidence="1 2" key="1">
    <citation type="submission" date="2009-07" db="EMBL/GenBank/DDBJ databases">
        <authorList>
            <person name="Madupu R."/>
            <person name="Sebastian Y."/>
            <person name="Durkin A.S."/>
            <person name="Torralba M."/>
            <person name="Methe B."/>
            <person name="Sutton G.G."/>
            <person name="Strausberg R.L."/>
            <person name="Nelson K.E."/>
        </authorList>
    </citation>
    <scope>NUCLEOTIDE SEQUENCE [LARGE SCALE GENOMIC DNA]</scope>
    <source>
        <strain evidence="1 2">RM3268</strain>
    </source>
</reference>
<sequence length="155" mass="17538">MLKIDMLKFFRSGEFADVRRGLSCAQIIVMFGSADASFKSAEAEILRYGAFEFHFFRGEIFMIFSDHFRSEPLDLGGVRAGQIEIEPWILSGCPAPIDLVAAKDALDREQIEYRERARDDGFELDLNSGVTLAFESLSGLGESRSYELTAFWIKF</sequence>
<keyword evidence="2" id="KW-1185">Reference proteome</keyword>
<dbReference type="AlphaFoldDB" id="C8PGM3"/>
<dbReference type="OrthoDB" id="1160422at2"/>
<gene>
    <name evidence="1" type="ORF">CAMGR0001_1018</name>
</gene>
<dbReference type="EMBL" id="ACYG01000019">
    <property type="protein sequence ID" value="EEV18261.1"/>
    <property type="molecule type" value="Genomic_DNA"/>
</dbReference>
<evidence type="ECO:0000313" key="2">
    <source>
        <dbReference type="Proteomes" id="UP000005709"/>
    </source>
</evidence>
<dbReference type="RefSeq" id="WP_005870626.1">
    <property type="nucleotide sequence ID" value="NZ_ACYG01000019.1"/>
</dbReference>
<evidence type="ECO:0000313" key="1">
    <source>
        <dbReference type="EMBL" id="EEV18261.1"/>
    </source>
</evidence>
<accession>C8PGM3</accession>
<comment type="caution">
    <text evidence="1">The sequence shown here is derived from an EMBL/GenBank/DDBJ whole genome shotgun (WGS) entry which is preliminary data.</text>
</comment>
<name>C8PGM3_9BACT</name>
<organism evidence="1 2">
    <name type="scientific">Campylobacter gracilis RM3268</name>
    <dbReference type="NCBI Taxonomy" id="553220"/>
    <lineage>
        <taxon>Bacteria</taxon>
        <taxon>Pseudomonadati</taxon>
        <taxon>Campylobacterota</taxon>
        <taxon>Epsilonproteobacteria</taxon>
        <taxon>Campylobacterales</taxon>
        <taxon>Campylobacteraceae</taxon>
        <taxon>Campylobacter</taxon>
    </lineage>
</organism>
<dbReference type="Proteomes" id="UP000005709">
    <property type="component" value="Unassembled WGS sequence"/>
</dbReference>
<protein>
    <submittedName>
        <fullName evidence="1">Uncharacterized protein</fullName>
    </submittedName>
</protein>